<dbReference type="SUPFAM" id="SSF160904">
    <property type="entry name" value="Jann2411-like"/>
    <property type="match status" value="1"/>
</dbReference>
<dbReference type="PANTHER" id="PTHR35525">
    <property type="entry name" value="BLL6575 PROTEIN"/>
    <property type="match status" value="1"/>
</dbReference>
<dbReference type="Pfam" id="PF11706">
    <property type="entry name" value="zf-CGNR"/>
    <property type="match status" value="1"/>
</dbReference>
<dbReference type="InterPro" id="IPR023286">
    <property type="entry name" value="ABATE_dom_sf"/>
</dbReference>
<dbReference type="InterPro" id="IPR021005">
    <property type="entry name" value="Znf_CGNR"/>
</dbReference>
<gene>
    <name evidence="1" type="ORF">CHH57_05650</name>
</gene>
<dbReference type="RefSeq" id="WP_095329307.1">
    <property type="nucleotide sequence ID" value="NZ_CP026031.1"/>
</dbReference>
<proteinExistence type="predicted"/>
<dbReference type="InterPro" id="IPR010852">
    <property type="entry name" value="ABATE"/>
</dbReference>
<dbReference type="AlphaFoldDB" id="A0A268FG68"/>
<dbReference type="Pfam" id="PF07336">
    <property type="entry name" value="ABATE"/>
    <property type="match status" value="1"/>
</dbReference>
<dbReference type="Gene3D" id="1.10.3300.10">
    <property type="entry name" value="Jann2411-like domain"/>
    <property type="match status" value="1"/>
</dbReference>
<reference evidence="1 2" key="1">
    <citation type="submission" date="2017-07" db="EMBL/GenBank/DDBJ databases">
        <title>Isolation and whole genome analysis of endospore-forming bacteria from heroin.</title>
        <authorList>
            <person name="Kalinowski J."/>
            <person name="Ahrens B."/>
            <person name="Al-Dilaimi A."/>
            <person name="Winkler A."/>
            <person name="Wibberg D."/>
            <person name="Schleenbecker U."/>
            <person name="Ruckert C."/>
            <person name="Wolfel R."/>
            <person name="Grass G."/>
        </authorList>
    </citation>
    <scope>NUCLEOTIDE SEQUENCE [LARGE SCALE GENOMIC DNA]</scope>
    <source>
        <strain evidence="1 2">7521-2</strain>
    </source>
</reference>
<protein>
    <submittedName>
        <fullName evidence="1">Uncharacterized protein</fullName>
    </submittedName>
</protein>
<dbReference type="KEGG" id="bcir:C2I06_04255"/>
<name>A0A268FG68_NIACI</name>
<comment type="caution">
    <text evidence="1">The sequence shown here is derived from an EMBL/GenBank/DDBJ whole genome shotgun (WGS) entry which is preliminary data.</text>
</comment>
<organism evidence="1 2">
    <name type="scientific">Niallia circulans</name>
    <name type="common">Bacillus circulans</name>
    <dbReference type="NCBI Taxonomy" id="1397"/>
    <lineage>
        <taxon>Bacteria</taxon>
        <taxon>Bacillati</taxon>
        <taxon>Bacillota</taxon>
        <taxon>Bacilli</taxon>
        <taxon>Bacillales</taxon>
        <taxon>Bacillaceae</taxon>
        <taxon>Niallia</taxon>
    </lineage>
</organism>
<evidence type="ECO:0000313" key="1">
    <source>
        <dbReference type="EMBL" id="PAD84373.1"/>
    </source>
</evidence>
<sequence length="203" mass="23957">MPEMNSYMMVGERLCMDFINTVSWRESDEKRRDWFTSYAKIVDWCIHADVLTEQQAKVLLLKAEEKPSEAGEVLKQTIEMREVMYRIFKSVSKGTSPQPLDLECFNESVSKFYQTLRVIQEKDHYTLKFMDNEENLDTMLPPILQSAVDLLVSKNDLERVKKCEGDSCGWLFFDTSRNRSRRWCSMADCGNRAKARRFYQKEK</sequence>
<accession>A0A268FG68</accession>
<dbReference type="Proteomes" id="UP000216961">
    <property type="component" value="Unassembled WGS sequence"/>
</dbReference>
<dbReference type="EMBL" id="NPBQ01000030">
    <property type="protein sequence ID" value="PAD84373.1"/>
    <property type="molecule type" value="Genomic_DNA"/>
</dbReference>
<evidence type="ECO:0000313" key="2">
    <source>
        <dbReference type="Proteomes" id="UP000216961"/>
    </source>
</evidence>
<dbReference type="PANTHER" id="PTHR35525:SF3">
    <property type="entry name" value="BLL6575 PROTEIN"/>
    <property type="match status" value="1"/>
</dbReference>